<keyword evidence="3" id="KW-1185">Reference proteome</keyword>
<feature type="transmembrane region" description="Helical" evidence="1">
    <location>
        <begin position="375"/>
        <end position="398"/>
    </location>
</feature>
<evidence type="ECO:0000313" key="3">
    <source>
        <dbReference type="Proteomes" id="UP000193944"/>
    </source>
</evidence>
<dbReference type="SUPFAM" id="SSF53850">
    <property type="entry name" value="Periplasmic binding protein-like II"/>
    <property type="match status" value="1"/>
</dbReference>
<accession>A0A1Y1XBW5</accession>
<dbReference type="OrthoDB" id="10523303at2759"/>
<reference evidence="2 3" key="1">
    <citation type="submission" date="2016-08" db="EMBL/GenBank/DDBJ databases">
        <title>A Parts List for Fungal Cellulosomes Revealed by Comparative Genomics.</title>
        <authorList>
            <consortium name="DOE Joint Genome Institute"/>
            <person name="Haitjema C.H."/>
            <person name="Gilmore S.P."/>
            <person name="Henske J.K."/>
            <person name="Solomon K.V."/>
            <person name="De Groot R."/>
            <person name="Kuo A."/>
            <person name="Mondo S.J."/>
            <person name="Salamov A.A."/>
            <person name="Labutti K."/>
            <person name="Zhao Z."/>
            <person name="Chiniquy J."/>
            <person name="Barry K."/>
            <person name="Brewer H.M."/>
            <person name="Purvine S.O."/>
            <person name="Wright A.T."/>
            <person name="Boxma B."/>
            <person name="Van Alen T."/>
            <person name="Hackstein J.H."/>
            <person name="Baker S.E."/>
            <person name="Grigoriev I.V."/>
            <person name="O'Malley M.A."/>
        </authorList>
    </citation>
    <scope>NUCLEOTIDE SEQUENCE [LARGE SCALE GENOMIC DNA]</scope>
    <source>
        <strain evidence="2 3">S4</strain>
    </source>
</reference>
<feature type="transmembrane region" description="Helical" evidence="1">
    <location>
        <begin position="294"/>
        <end position="313"/>
    </location>
</feature>
<protein>
    <recommendedName>
        <fullName evidence="4">G-protein coupled receptors family 3 profile domain-containing protein</fullName>
    </recommendedName>
</protein>
<reference evidence="2 3" key="2">
    <citation type="submission" date="2016-08" db="EMBL/GenBank/DDBJ databases">
        <title>Pervasive Adenine N6-methylation of Active Genes in Fungi.</title>
        <authorList>
            <consortium name="DOE Joint Genome Institute"/>
            <person name="Mondo S.J."/>
            <person name="Dannebaum R.O."/>
            <person name="Kuo R.C."/>
            <person name="Labutti K."/>
            <person name="Haridas S."/>
            <person name="Kuo A."/>
            <person name="Salamov A."/>
            <person name="Ahrendt S.R."/>
            <person name="Lipzen A."/>
            <person name="Sullivan W."/>
            <person name="Andreopoulos W.B."/>
            <person name="Clum A."/>
            <person name="Lindquist E."/>
            <person name="Daum C."/>
            <person name="Ramamoorthy G.K."/>
            <person name="Gryganskyi A."/>
            <person name="Culley D."/>
            <person name="Magnuson J.K."/>
            <person name="James T.Y."/>
            <person name="O'Malley M.A."/>
            <person name="Stajich J.E."/>
            <person name="Spatafora J.W."/>
            <person name="Visel A."/>
            <person name="Grigoriev I.V."/>
        </authorList>
    </citation>
    <scope>NUCLEOTIDE SEQUENCE [LARGE SCALE GENOMIC DNA]</scope>
    <source>
        <strain evidence="2 3">S4</strain>
    </source>
</reference>
<keyword evidence="1" id="KW-0812">Transmembrane</keyword>
<name>A0A1Y1XBW5_9FUNG</name>
<keyword evidence="1" id="KW-1133">Transmembrane helix</keyword>
<feature type="non-terminal residue" evidence="2">
    <location>
        <position position="1"/>
    </location>
</feature>
<dbReference type="AlphaFoldDB" id="A0A1Y1XBW5"/>
<feature type="transmembrane region" description="Helical" evidence="1">
    <location>
        <begin position="186"/>
        <end position="211"/>
    </location>
</feature>
<gene>
    <name evidence="2" type="ORF">BCR32DRAFT_308545</name>
</gene>
<feature type="transmembrane region" description="Helical" evidence="1">
    <location>
        <begin position="223"/>
        <end position="241"/>
    </location>
</feature>
<evidence type="ECO:0000313" key="2">
    <source>
        <dbReference type="EMBL" id="ORX83238.1"/>
    </source>
</evidence>
<evidence type="ECO:0000256" key="1">
    <source>
        <dbReference type="SAM" id="Phobius"/>
    </source>
</evidence>
<proteinExistence type="predicted"/>
<feature type="transmembrane region" description="Helical" evidence="1">
    <location>
        <begin position="404"/>
        <end position="432"/>
    </location>
</feature>
<feature type="transmembrane region" description="Helical" evidence="1">
    <location>
        <begin position="253"/>
        <end position="274"/>
    </location>
</feature>
<dbReference type="Proteomes" id="UP000193944">
    <property type="component" value="Unassembled WGS sequence"/>
</dbReference>
<dbReference type="EMBL" id="MCFG01000077">
    <property type="protein sequence ID" value="ORX83238.1"/>
    <property type="molecule type" value="Genomic_DNA"/>
</dbReference>
<sequence>EIKNEISTDFIFKQDVGFLINNYNNKNIVFFKSFYSPTLFSDSEYDFTLIPGNKEGISGSVIGGFHLGINIYSDIKKQNAAVKALTYITSKEMQKKYVISNQLVSPIPSLYNDEDVCKLVNCSIFKNFQFIARPTSKYENYITYSYKFMNYVYEFIYGNISAIDTLTNMDNLTKLHNISLEINETYSGFILFIITLTISIILIGSLVFLYIKRFEKYFNILPKDFWVIYIIGLLVMTNNFYTTIGEISILKCYLNLSVISIGSTMYIIPLLNYLLVNFPENNIMIIRLIHHHRYIFLILGIVFDLFIILLMYITSSYTVREKFYYTTIYQSCTITNLFGKLMVYLININKGVIVLIILLLIFLEWNMKITYFNINIISISLYTNILIYVTFLIITSIINIKNYILYFILRHITHLSIIISSYISIYGIRIIISLINKNNKEKSVNEIINDLLEMANNKTTDTDNINTFNDRRSSSNKSFIFKFSKKILDYRNNLTVETTVFSNNASSIQSH</sequence>
<keyword evidence="1" id="KW-0472">Membrane</keyword>
<evidence type="ECO:0008006" key="4">
    <source>
        <dbReference type="Google" id="ProtNLM"/>
    </source>
</evidence>
<dbReference type="Gene3D" id="3.40.190.10">
    <property type="entry name" value="Periplasmic binding protein-like II"/>
    <property type="match status" value="1"/>
</dbReference>
<feature type="transmembrane region" description="Helical" evidence="1">
    <location>
        <begin position="341"/>
        <end position="363"/>
    </location>
</feature>
<comment type="caution">
    <text evidence="2">The sequence shown here is derived from an EMBL/GenBank/DDBJ whole genome shotgun (WGS) entry which is preliminary data.</text>
</comment>
<organism evidence="2 3">
    <name type="scientific">Anaeromyces robustus</name>
    <dbReference type="NCBI Taxonomy" id="1754192"/>
    <lineage>
        <taxon>Eukaryota</taxon>
        <taxon>Fungi</taxon>
        <taxon>Fungi incertae sedis</taxon>
        <taxon>Chytridiomycota</taxon>
        <taxon>Chytridiomycota incertae sedis</taxon>
        <taxon>Neocallimastigomycetes</taxon>
        <taxon>Neocallimastigales</taxon>
        <taxon>Neocallimastigaceae</taxon>
        <taxon>Anaeromyces</taxon>
    </lineage>
</organism>